<evidence type="ECO:0000313" key="2">
    <source>
        <dbReference type="EMBL" id="WIA10916.1"/>
    </source>
</evidence>
<feature type="coiled-coil region" evidence="1">
    <location>
        <begin position="216"/>
        <end position="244"/>
    </location>
</feature>
<organism evidence="2 3">
    <name type="scientific">Tetradesmus obliquus</name>
    <name type="common">Green alga</name>
    <name type="synonym">Acutodesmus obliquus</name>
    <dbReference type="NCBI Taxonomy" id="3088"/>
    <lineage>
        <taxon>Eukaryota</taxon>
        <taxon>Viridiplantae</taxon>
        <taxon>Chlorophyta</taxon>
        <taxon>core chlorophytes</taxon>
        <taxon>Chlorophyceae</taxon>
        <taxon>CS clade</taxon>
        <taxon>Sphaeropleales</taxon>
        <taxon>Scenedesmaceae</taxon>
        <taxon>Tetradesmus</taxon>
    </lineage>
</organism>
<keyword evidence="3" id="KW-1185">Reference proteome</keyword>
<evidence type="ECO:0000256" key="1">
    <source>
        <dbReference type="SAM" id="Coils"/>
    </source>
</evidence>
<evidence type="ECO:0000313" key="3">
    <source>
        <dbReference type="Proteomes" id="UP001244341"/>
    </source>
</evidence>
<keyword evidence="1" id="KW-0175">Coiled coil</keyword>
<gene>
    <name evidence="2" type="ORF">OEZ85_011081</name>
</gene>
<protein>
    <submittedName>
        <fullName evidence="2">Uncharacterized protein</fullName>
    </submittedName>
</protein>
<dbReference type="Proteomes" id="UP001244341">
    <property type="component" value="Chromosome 2b"/>
</dbReference>
<accession>A0ABY8TP70</accession>
<name>A0ABY8TP70_TETOB</name>
<dbReference type="EMBL" id="CP126209">
    <property type="protein sequence ID" value="WIA10916.1"/>
    <property type="molecule type" value="Genomic_DNA"/>
</dbReference>
<sequence>MSGPDHTALLGMQGLLTAHGLDPSFLSQDGWKAYTKSGSISSAKFSNKGPWYSYTSMISMYCDDPTLIERRRREATGRVEDLEAQLGEATRTAKERLLQVEDLKAQLGEATRTADERLKEVEGLEEQLYEATKTMEAQGDQVMELRGELNRAYNTKADLAAELVTVLKALAELRQRAAPVLDLVQPILTSDAEDVESRLDRLPELQRLAGQYAEQLNAARLSCRQAAKRKREQEDEDLQDLLCSRLGLPPAMSGQAPAVQRVPAEAESWEDGGAVPVLLHGL</sequence>
<reference evidence="2 3" key="1">
    <citation type="submission" date="2023-05" db="EMBL/GenBank/DDBJ databases">
        <title>A 100% complete, gapless, phased diploid assembly of the Scenedesmus obliquus UTEX 3031 genome.</title>
        <authorList>
            <person name="Biondi T.C."/>
            <person name="Hanschen E.R."/>
            <person name="Kwon T."/>
            <person name="Eng W."/>
            <person name="Kruse C.P.S."/>
            <person name="Koehler S.I."/>
            <person name="Kunde Y."/>
            <person name="Gleasner C.D."/>
            <person name="You Mak K.T."/>
            <person name="Polle J."/>
            <person name="Hovde B.T."/>
            <person name="Starkenburg S.R."/>
        </authorList>
    </citation>
    <scope>NUCLEOTIDE SEQUENCE [LARGE SCALE GENOMIC DNA]</scope>
    <source>
        <strain evidence="2 3">DOE0152z</strain>
    </source>
</reference>
<proteinExistence type="predicted"/>
<feature type="coiled-coil region" evidence="1">
    <location>
        <begin position="72"/>
        <end position="176"/>
    </location>
</feature>